<comment type="caution">
    <text evidence="1">The sequence shown here is derived from an EMBL/GenBank/DDBJ whole genome shotgun (WGS) entry which is preliminary data.</text>
</comment>
<evidence type="ECO:0000313" key="1">
    <source>
        <dbReference type="EMBL" id="KXA94845.1"/>
    </source>
</evidence>
<evidence type="ECO:0000313" key="2">
    <source>
        <dbReference type="Proteomes" id="UP000070284"/>
    </source>
</evidence>
<dbReference type="Proteomes" id="UP000070284">
    <property type="component" value="Unassembled WGS sequence"/>
</dbReference>
<protein>
    <recommendedName>
        <fullName evidence="3">ArnR1-like winged helix-turn-helix domain-containing protein</fullName>
    </recommendedName>
</protein>
<organism evidence="1 2">
    <name type="scientific">candidate division MSBL1 archaeon SCGC-AAA259E19</name>
    <dbReference type="NCBI Taxonomy" id="1698264"/>
    <lineage>
        <taxon>Archaea</taxon>
        <taxon>Methanobacteriati</taxon>
        <taxon>Methanobacteriota</taxon>
        <taxon>candidate division MSBL1</taxon>
    </lineage>
</organism>
<dbReference type="InterPro" id="IPR036388">
    <property type="entry name" value="WH-like_DNA-bd_sf"/>
</dbReference>
<accession>A0A133UKU8</accession>
<gene>
    <name evidence="1" type="ORF">AKJ65_03210</name>
</gene>
<evidence type="ECO:0008006" key="3">
    <source>
        <dbReference type="Google" id="ProtNLM"/>
    </source>
</evidence>
<dbReference type="SUPFAM" id="SSF46785">
    <property type="entry name" value="Winged helix' DNA-binding domain"/>
    <property type="match status" value="1"/>
</dbReference>
<proteinExistence type="predicted"/>
<name>A0A133UKU8_9EURY</name>
<sequence length="92" mass="10694">MPKYTREDFVAPRKVEILELLDENESLTSSQIADKTDLRDVNYASRLLRRYRDEGSVKIEKSLGFPQTFIYSLTDSGKSKLEHLKETARLNK</sequence>
<dbReference type="EMBL" id="LHXO01000036">
    <property type="protein sequence ID" value="KXA94845.1"/>
    <property type="molecule type" value="Genomic_DNA"/>
</dbReference>
<reference evidence="1 2" key="1">
    <citation type="journal article" date="2016" name="Sci. Rep.">
        <title>Metabolic traits of an uncultured archaeal lineage -MSBL1- from brine pools of the Red Sea.</title>
        <authorList>
            <person name="Mwirichia R."/>
            <person name="Alam I."/>
            <person name="Rashid M."/>
            <person name="Vinu M."/>
            <person name="Ba-Alawi W."/>
            <person name="Anthony Kamau A."/>
            <person name="Kamanda Ngugi D."/>
            <person name="Goker M."/>
            <person name="Klenk H.P."/>
            <person name="Bajic V."/>
            <person name="Stingl U."/>
        </authorList>
    </citation>
    <scope>NUCLEOTIDE SEQUENCE [LARGE SCALE GENOMIC DNA]</scope>
    <source>
        <strain evidence="1">SCGC-AAA259E19</strain>
    </source>
</reference>
<dbReference type="InterPro" id="IPR036390">
    <property type="entry name" value="WH_DNA-bd_sf"/>
</dbReference>
<keyword evidence="2" id="KW-1185">Reference proteome</keyword>
<dbReference type="Gene3D" id="1.10.10.10">
    <property type="entry name" value="Winged helix-like DNA-binding domain superfamily/Winged helix DNA-binding domain"/>
    <property type="match status" value="1"/>
</dbReference>
<dbReference type="AlphaFoldDB" id="A0A133UKU8"/>